<evidence type="ECO:0000313" key="2">
    <source>
        <dbReference type="Proteomes" id="UP000199315"/>
    </source>
</evidence>
<name>A0A1D3TXQ4_9FIRM</name>
<dbReference type="OrthoDB" id="2062699at2"/>
<dbReference type="RefSeq" id="WP_091236434.1">
    <property type="nucleotide sequence ID" value="NZ_FMKA01000033.1"/>
</dbReference>
<gene>
    <name evidence="1" type="ORF">SAMN05421730_103316</name>
</gene>
<dbReference type="EMBL" id="FMKA01000033">
    <property type="protein sequence ID" value="SCP99147.1"/>
    <property type="molecule type" value="Genomic_DNA"/>
</dbReference>
<accession>A0A1D3TXQ4</accession>
<organism evidence="1 2">
    <name type="scientific">Anaerobium acetethylicum</name>
    <dbReference type="NCBI Taxonomy" id="1619234"/>
    <lineage>
        <taxon>Bacteria</taxon>
        <taxon>Bacillati</taxon>
        <taxon>Bacillota</taxon>
        <taxon>Clostridia</taxon>
        <taxon>Lachnospirales</taxon>
        <taxon>Lachnospiraceae</taxon>
        <taxon>Anaerobium</taxon>
    </lineage>
</organism>
<dbReference type="STRING" id="1619234.SAMN05421730_103316"/>
<evidence type="ECO:0000313" key="1">
    <source>
        <dbReference type="EMBL" id="SCP99147.1"/>
    </source>
</evidence>
<dbReference type="AlphaFoldDB" id="A0A1D3TXQ4"/>
<reference evidence="1 2" key="1">
    <citation type="submission" date="2016-09" db="EMBL/GenBank/DDBJ databases">
        <authorList>
            <person name="Capua I."/>
            <person name="De Benedictis P."/>
            <person name="Joannis T."/>
            <person name="Lombin L.H."/>
            <person name="Cattoli G."/>
        </authorList>
    </citation>
    <scope>NUCLEOTIDE SEQUENCE [LARGE SCALE GENOMIC DNA]</scope>
    <source>
        <strain evidence="1 2">GluBS11</strain>
    </source>
</reference>
<protein>
    <submittedName>
        <fullName evidence="1">Uncharacterized protein</fullName>
    </submittedName>
</protein>
<proteinExistence type="predicted"/>
<sequence>MTIGIMKKGDHVLNVTSEFVAIQRKNGEVDIVPLINDKAGLRVDAENIVTIGYGDNIVQTRTVDDVVVTTF</sequence>
<dbReference type="Proteomes" id="UP000199315">
    <property type="component" value="Unassembled WGS sequence"/>
</dbReference>
<keyword evidence="2" id="KW-1185">Reference proteome</keyword>